<evidence type="ECO:0000313" key="1">
    <source>
        <dbReference type="EMBL" id="KRK48908.1"/>
    </source>
</evidence>
<dbReference type="AlphaFoldDB" id="A0A0R1HR07"/>
<gene>
    <name evidence="1" type="ORF">FC96_GL001229</name>
</gene>
<name>A0A0R1HR07_9LACO</name>
<keyword evidence="2" id="KW-1185">Reference proteome</keyword>
<dbReference type="OrthoDB" id="2246572at2"/>
<sequence length="135" mass="15400">MAEDSSALHLGDSQLEKLMLFLKDPITEQNHLDYRFENSELRELRPGIWAMPAYLQDDDDFSLFFLFTTIETGDMVVAFAEGTRQEKQLALGTPMTTGAGLNLLNTHKDKRAVRVFKFLTDISRADEGAWRQITD</sequence>
<dbReference type="PATRIC" id="fig|1302272.5.peg.1237"/>
<dbReference type="EMBL" id="AZCX01000002">
    <property type="protein sequence ID" value="KRK48908.1"/>
    <property type="molecule type" value="Genomic_DNA"/>
</dbReference>
<protein>
    <submittedName>
        <fullName evidence="1">Uncharacterized protein</fullName>
    </submittedName>
</protein>
<reference evidence="1 2" key="1">
    <citation type="journal article" date="2015" name="Genome Announc.">
        <title>Expanding the biotechnology potential of lactobacilli through comparative genomics of 213 strains and associated genera.</title>
        <authorList>
            <person name="Sun Z."/>
            <person name="Harris H.M."/>
            <person name="McCann A."/>
            <person name="Guo C."/>
            <person name="Argimon S."/>
            <person name="Zhang W."/>
            <person name="Yang X."/>
            <person name="Jeffery I.B."/>
            <person name="Cooney J.C."/>
            <person name="Kagawa T.F."/>
            <person name="Liu W."/>
            <person name="Song Y."/>
            <person name="Salvetti E."/>
            <person name="Wrobel A."/>
            <person name="Rasinkangas P."/>
            <person name="Parkhill J."/>
            <person name="Rea M.C."/>
            <person name="O'Sullivan O."/>
            <person name="Ritari J."/>
            <person name="Douillard F.P."/>
            <person name="Paul Ross R."/>
            <person name="Yang R."/>
            <person name="Briner A.E."/>
            <person name="Felis G.E."/>
            <person name="de Vos W.M."/>
            <person name="Barrangou R."/>
            <person name="Klaenhammer T.R."/>
            <person name="Caufield P.W."/>
            <person name="Cui Y."/>
            <person name="Zhang H."/>
            <person name="O'Toole P.W."/>
        </authorList>
    </citation>
    <scope>NUCLEOTIDE SEQUENCE [LARGE SCALE GENOMIC DNA]</scope>
    <source>
        <strain evidence="1 2">JCM 15530</strain>
    </source>
</reference>
<organism evidence="1 2">
    <name type="scientific">Secundilactobacillus kimchicus JCM 15530</name>
    <dbReference type="NCBI Taxonomy" id="1302272"/>
    <lineage>
        <taxon>Bacteria</taxon>
        <taxon>Bacillati</taxon>
        <taxon>Bacillota</taxon>
        <taxon>Bacilli</taxon>
        <taxon>Lactobacillales</taxon>
        <taxon>Lactobacillaceae</taxon>
        <taxon>Secundilactobacillus</taxon>
    </lineage>
</organism>
<dbReference type="Proteomes" id="UP000050911">
    <property type="component" value="Unassembled WGS sequence"/>
</dbReference>
<proteinExistence type="predicted"/>
<dbReference type="STRING" id="1302272.FC96_GL001229"/>
<dbReference type="RefSeq" id="WP_054659389.1">
    <property type="nucleotide sequence ID" value="NZ_AZCX01000002.1"/>
</dbReference>
<evidence type="ECO:0000313" key="2">
    <source>
        <dbReference type="Proteomes" id="UP000050911"/>
    </source>
</evidence>
<accession>A0A0R1HR07</accession>
<comment type="caution">
    <text evidence="1">The sequence shown here is derived from an EMBL/GenBank/DDBJ whole genome shotgun (WGS) entry which is preliminary data.</text>
</comment>